<dbReference type="AlphaFoldDB" id="A0A7H1BEW6"/>
<keyword evidence="3" id="KW-1185">Reference proteome</keyword>
<evidence type="ECO:0000313" key="3">
    <source>
        <dbReference type="Proteomes" id="UP000516428"/>
    </source>
</evidence>
<evidence type="ECO:0000259" key="1">
    <source>
        <dbReference type="Pfam" id="PF19834"/>
    </source>
</evidence>
<gene>
    <name evidence="2" type="ORF">IAG42_29175</name>
</gene>
<feature type="domain" description="DUF6314" evidence="1">
    <location>
        <begin position="14"/>
        <end position="147"/>
    </location>
</feature>
<dbReference type="EMBL" id="CP061281">
    <property type="protein sequence ID" value="QNS07271.1"/>
    <property type="molecule type" value="Genomic_DNA"/>
</dbReference>
<proteinExistence type="predicted"/>
<sequence>MIENWPVADALAFLAGKWDVERTVRDLSAQVTGRFAGTTDFVPAADGEGGLRHVESGAFTWRGVERPAERTLFFRPGDEPGTAVVHFADGRFFHGLDLRTGSHVADHPCAADLYRGTFTVTGRDRWWSEWNVRGPAKNLVIKTYYRRAADSSAPAAR</sequence>
<dbReference type="KEGG" id="sxn:IAG42_29175"/>
<dbReference type="Pfam" id="PF19834">
    <property type="entry name" value="DUF6314"/>
    <property type="match status" value="1"/>
</dbReference>
<evidence type="ECO:0000313" key="2">
    <source>
        <dbReference type="EMBL" id="QNS07271.1"/>
    </source>
</evidence>
<reference evidence="2 3" key="1">
    <citation type="submission" date="2020-09" db="EMBL/GenBank/DDBJ databases">
        <title>A novel species.</title>
        <authorList>
            <person name="Gao J."/>
        </authorList>
    </citation>
    <scope>NUCLEOTIDE SEQUENCE [LARGE SCALE GENOMIC DNA]</scope>
    <source>
        <strain evidence="2 3">CRXT-Y-14</strain>
    </source>
</reference>
<dbReference type="Proteomes" id="UP000516428">
    <property type="component" value="Chromosome"/>
</dbReference>
<organism evidence="2 3">
    <name type="scientific">Streptomyces xanthii</name>
    <dbReference type="NCBI Taxonomy" id="2768069"/>
    <lineage>
        <taxon>Bacteria</taxon>
        <taxon>Bacillati</taxon>
        <taxon>Actinomycetota</taxon>
        <taxon>Actinomycetes</taxon>
        <taxon>Kitasatosporales</taxon>
        <taxon>Streptomycetaceae</taxon>
        <taxon>Streptomyces</taxon>
    </lineage>
</organism>
<dbReference type="InterPro" id="IPR045632">
    <property type="entry name" value="DUF6314"/>
</dbReference>
<protein>
    <recommendedName>
        <fullName evidence="1">DUF6314 domain-containing protein</fullName>
    </recommendedName>
</protein>
<accession>A0A7H1BEW6</accession>
<name>A0A7H1BEW6_9ACTN</name>
<dbReference type="RefSeq" id="WP_188339942.1">
    <property type="nucleotide sequence ID" value="NZ_CP061281.1"/>
</dbReference>